<evidence type="ECO:0000313" key="11">
    <source>
        <dbReference type="EMBL" id="MBP2364092.1"/>
    </source>
</evidence>
<feature type="disulfide bond" evidence="8">
    <location>
        <begin position="67"/>
        <end position="82"/>
    </location>
</feature>
<keyword evidence="4 8" id="KW-0964">Secreted</keyword>
<dbReference type="InterPro" id="IPR023549">
    <property type="entry name" value="Subtilisin_inhibitor"/>
</dbReference>
<comment type="subcellular location">
    <subcellularLocation>
        <location evidence="1 8">Secreted</location>
    </subcellularLocation>
</comment>
<evidence type="ECO:0000313" key="12">
    <source>
        <dbReference type="Proteomes" id="UP001519311"/>
    </source>
</evidence>
<dbReference type="PROSITE" id="PS00999">
    <property type="entry name" value="SSI"/>
    <property type="match status" value="1"/>
</dbReference>
<comment type="similarity">
    <text evidence="2 8 9">Belongs to the protease inhibitor I16 (SSI) family.</text>
</comment>
<dbReference type="HAMAP" id="MF_00778">
    <property type="entry name" value="SSI"/>
    <property type="match status" value="1"/>
</dbReference>
<dbReference type="Gene3D" id="3.30.350.10">
    <property type="entry name" value="Subtilisin inhibitor-like"/>
    <property type="match status" value="1"/>
</dbReference>
<organism evidence="11 12">
    <name type="scientific">Streptomyces clavifer</name>
    <dbReference type="NCBI Taxonomy" id="68188"/>
    <lineage>
        <taxon>Bacteria</taxon>
        <taxon>Bacillati</taxon>
        <taxon>Actinomycetota</taxon>
        <taxon>Actinomycetes</taxon>
        <taxon>Kitasatosporales</taxon>
        <taxon>Streptomycetaceae</taxon>
        <taxon>Streptomyces</taxon>
    </lineage>
</organism>
<reference evidence="11 12" key="1">
    <citation type="submission" date="2021-03" db="EMBL/GenBank/DDBJ databases">
        <title>Sequencing the genomes of 1000 actinobacteria strains.</title>
        <authorList>
            <person name="Klenk H.-P."/>
        </authorList>
    </citation>
    <scope>NUCLEOTIDE SEQUENCE [LARGE SCALE GENOMIC DNA]</scope>
    <source>
        <strain evidence="11 12">DSM 40843</strain>
    </source>
</reference>
<dbReference type="PRINTS" id="PR00294">
    <property type="entry name" value="SSBTLNINHBTR"/>
</dbReference>
<keyword evidence="6 8" id="KW-0722">Serine protease inhibitor</keyword>
<feature type="signal peptide" evidence="8">
    <location>
        <begin position="1"/>
        <end position="30"/>
    </location>
</feature>
<dbReference type="GeneID" id="97346490"/>
<evidence type="ECO:0000256" key="9">
    <source>
        <dbReference type="RuleBase" id="RU003471"/>
    </source>
</evidence>
<evidence type="ECO:0000256" key="7">
    <source>
        <dbReference type="ARBA" id="ARBA00023157"/>
    </source>
</evidence>
<dbReference type="Pfam" id="PF00720">
    <property type="entry name" value="SSI"/>
    <property type="match status" value="1"/>
</dbReference>
<feature type="site" description="Reactive bond" evidence="8">
    <location>
        <begin position="106"/>
        <end position="107"/>
    </location>
</feature>
<evidence type="ECO:0000256" key="3">
    <source>
        <dbReference type="ARBA" id="ARBA00011738"/>
    </source>
</evidence>
<comment type="subunit">
    <text evidence="3 8">Homodimer.</text>
</comment>
<evidence type="ECO:0000256" key="4">
    <source>
        <dbReference type="ARBA" id="ARBA00022525"/>
    </source>
</evidence>
<feature type="chain" id="PRO_5044897940" description="Probable subtilase-type protease inhibitor" evidence="8">
    <location>
        <begin position="31"/>
        <end position="148"/>
    </location>
</feature>
<name>A0ABS4VJJ1_9ACTN</name>
<comment type="caution">
    <text evidence="11">The sequence shown here is derived from an EMBL/GenBank/DDBJ whole genome shotgun (WGS) entry which is preliminary data.</text>
</comment>
<protein>
    <recommendedName>
        <fullName evidence="8">Probable subtilase-type protease inhibitor</fullName>
    </recommendedName>
</protein>
<evidence type="ECO:0000259" key="10">
    <source>
        <dbReference type="Pfam" id="PF00720"/>
    </source>
</evidence>
<dbReference type="Proteomes" id="UP001519311">
    <property type="component" value="Unassembled WGS sequence"/>
</dbReference>
<evidence type="ECO:0000256" key="8">
    <source>
        <dbReference type="HAMAP-Rule" id="MF_00778"/>
    </source>
</evidence>
<keyword evidence="5 8" id="KW-0646">Protease inhibitor</keyword>
<dbReference type="InterPro" id="IPR000691">
    <property type="entry name" value="Prot_inh_I16_SSI"/>
</dbReference>
<keyword evidence="12" id="KW-1185">Reference proteome</keyword>
<evidence type="ECO:0000256" key="6">
    <source>
        <dbReference type="ARBA" id="ARBA00022900"/>
    </source>
</evidence>
<evidence type="ECO:0000256" key="5">
    <source>
        <dbReference type="ARBA" id="ARBA00022690"/>
    </source>
</evidence>
<gene>
    <name evidence="8" type="primary">sti</name>
    <name evidence="11" type="ORF">JOF59_006584</name>
</gene>
<dbReference type="RefSeq" id="WP_209471715.1">
    <property type="nucleotide sequence ID" value="NZ_BMWJ01000007.1"/>
</dbReference>
<dbReference type="SUPFAM" id="SSF55399">
    <property type="entry name" value="Subtilisin inhibitor"/>
    <property type="match status" value="1"/>
</dbReference>
<feature type="disulfide bond" evidence="8">
    <location>
        <begin position="104"/>
        <end position="134"/>
    </location>
</feature>
<dbReference type="InterPro" id="IPR036819">
    <property type="entry name" value="Subtilisin_inhibitor-like_sf"/>
</dbReference>
<accession>A0ABS4VJJ1</accession>
<evidence type="ECO:0000256" key="2">
    <source>
        <dbReference type="ARBA" id="ARBA00010472"/>
    </source>
</evidence>
<keyword evidence="8" id="KW-0732">Signal</keyword>
<feature type="domain" description="Subtilisin inhibitor" evidence="10">
    <location>
        <begin position="40"/>
        <end position="132"/>
    </location>
</feature>
<sequence precursor="true">MRHRLGRIGVITTVSALVMSGTAAMGVAQARPAQPTGLYAPSALVLSVGKGSAASAVTVERAVTLSCAPRPSGTHPSPTAACTELRSVEGEFTRLTTTPSQGNCTRQWDPVVLDATGVWQGRNVSWSASYGNACEMRASLGEGPVFAF</sequence>
<dbReference type="EMBL" id="JAGINS010000002">
    <property type="protein sequence ID" value="MBP2364092.1"/>
    <property type="molecule type" value="Genomic_DNA"/>
</dbReference>
<proteinExistence type="inferred from homology"/>
<comment type="function">
    <text evidence="8">Strong inhibitor of bacterial serine proteases such as subtilisin.</text>
</comment>
<evidence type="ECO:0000256" key="1">
    <source>
        <dbReference type="ARBA" id="ARBA00004613"/>
    </source>
</evidence>
<keyword evidence="7 8" id="KW-1015">Disulfide bond</keyword>
<dbReference type="InterPro" id="IPR020054">
    <property type="entry name" value="Prot_inh_SSI_I16_CS"/>
</dbReference>